<name>A0AAU8CIP0_9HYPH</name>
<evidence type="ECO:0000313" key="1">
    <source>
        <dbReference type="EMBL" id="XCG46748.1"/>
    </source>
</evidence>
<reference evidence="1" key="1">
    <citation type="submission" date="2024-06" db="EMBL/GenBank/DDBJ databases">
        <title>Mesorhizobium karijinii sp. nov., a symbiont of the iconic Swainsona formosa from arid Australia.</title>
        <authorList>
            <person name="Hill Y.J."/>
            <person name="Watkin E.L.J."/>
            <person name="O'Hara G.W."/>
            <person name="Terpolilli J."/>
            <person name="Tye M.L."/>
            <person name="Kohlmeier M.G."/>
        </authorList>
    </citation>
    <scope>NUCLEOTIDE SEQUENCE</scope>
    <source>
        <strain evidence="1">WSM2240</strain>
    </source>
</reference>
<dbReference type="AlphaFoldDB" id="A0AAU8CIP0"/>
<organism evidence="1">
    <name type="scientific">Mesorhizobium sp. WSM2240</name>
    <dbReference type="NCBI Taxonomy" id="3228851"/>
    <lineage>
        <taxon>Bacteria</taxon>
        <taxon>Pseudomonadati</taxon>
        <taxon>Pseudomonadota</taxon>
        <taxon>Alphaproteobacteria</taxon>
        <taxon>Hyphomicrobiales</taxon>
        <taxon>Phyllobacteriaceae</taxon>
        <taxon>Mesorhizobium</taxon>
    </lineage>
</organism>
<dbReference type="EMBL" id="CP159253">
    <property type="protein sequence ID" value="XCG46748.1"/>
    <property type="molecule type" value="Genomic_DNA"/>
</dbReference>
<dbReference type="RefSeq" id="WP_353645714.1">
    <property type="nucleotide sequence ID" value="NZ_CP159253.1"/>
</dbReference>
<proteinExistence type="predicted"/>
<protein>
    <submittedName>
        <fullName evidence="1">Uncharacterized protein</fullName>
    </submittedName>
</protein>
<sequence>MTGFDKYIAEATDPALRKRIEIEKQMAEALVDTCLERGFVISVYDGEEWAIKRSGDKAAIMAELFATDDDQVVIRRKEDGRHLGWFHLVYGNCGYDVVSDHSDNEVCNEIWEKVLRPLSDKLEAA</sequence>
<accession>A0AAU8CIP0</accession>
<gene>
    <name evidence="1" type="ORF">ABVK50_15615</name>
</gene>